<dbReference type="RefSeq" id="WP_344728544.1">
    <property type="nucleotide sequence ID" value="NZ_BAAAUS010000052.1"/>
</dbReference>
<organism evidence="7 8">
    <name type="scientific">Pseudonocardia yunnanensis</name>
    <dbReference type="NCBI Taxonomy" id="58107"/>
    <lineage>
        <taxon>Bacteria</taxon>
        <taxon>Bacillati</taxon>
        <taxon>Actinomycetota</taxon>
        <taxon>Actinomycetes</taxon>
        <taxon>Pseudonocardiales</taxon>
        <taxon>Pseudonocardiaceae</taxon>
        <taxon>Pseudonocardia</taxon>
    </lineage>
</organism>
<evidence type="ECO:0000256" key="2">
    <source>
        <dbReference type="ARBA" id="ARBA00012224"/>
    </source>
</evidence>
<keyword evidence="8" id="KW-1185">Reference proteome</keyword>
<protein>
    <recommendedName>
        <fullName evidence="2">cysteine-S-conjugate beta-lyase</fullName>
        <ecNumber evidence="2">4.4.1.13</ecNumber>
    </recommendedName>
</protein>
<dbReference type="GO" id="GO:0047804">
    <property type="term" value="F:cysteine-S-conjugate beta-lyase activity"/>
    <property type="evidence" value="ECO:0007669"/>
    <property type="project" value="UniProtKB-EC"/>
</dbReference>
<evidence type="ECO:0000313" key="8">
    <source>
        <dbReference type="Proteomes" id="UP001597114"/>
    </source>
</evidence>
<evidence type="ECO:0000256" key="4">
    <source>
        <dbReference type="ARBA" id="ARBA00023239"/>
    </source>
</evidence>
<evidence type="ECO:0000259" key="6">
    <source>
        <dbReference type="Pfam" id="PF00155"/>
    </source>
</evidence>
<comment type="cofactor">
    <cofactor evidence="1">
        <name>pyridoxal 5'-phosphate</name>
        <dbReference type="ChEBI" id="CHEBI:597326"/>
    </cofactor>
</comment>
<dbReference type="Pfam" id="PF00155">
    <property type="entry name" value="Aminotran_1_2"/>
    <property type="match status" value="1"/>
</dbReference>
<feature type="domain" description="Aminotransferase class I/classII large" evidence="6">
    <location>
        <begin position="94"/>
        <end position="364"/>
    </location>
</feature>
<dbReference type="InterPro" id="IPR004839">
    <property type="entry name" value="Aminotransferase_I/II_large"/>
</dbReference>
<comment type="similarity">
    <text evidence="5">Belongs to the class-II pyridoxal-phosphate-dependent aminotransferase family. MalY/PatB cystathionine beta-lyase subfamily.</text>
</comment>
<dbReference type="Gene3D" id="3.40.640.10">
    <property type="entry name" value="Type I PLP-dependent aspartate aminotransferase-like (Major domain)"/>
    <property type="match status" value="1"/>
</dbReference>
<dbReference type="SUPFAM" id="SSF53383">
    <property type="entry name" value="PLP-dependent transferases"/>
    <property type="match status" value="1"/>
</dbReference>
<proteinExistence type="inferred from homology"/>
<gene>
    <name evidence="7" type="ORF">ACFSJD_17965</name>
</gene>
<name>A0ABW4EUT2_9PSEU</name>
<reference evidence="8" key="1">
    <citation type="journal article" date="2019" name="Int. J. Syst. Evol. Microbiol.">
        <title>The Global Catalogue of Microorganisms (GCM) 10K type strain sequencing project: providing services to taxonomists for standard genome sequencing and annotation.</title>
        <authorList>
            <consortium name="The Broad Institute Genomics Platform"/>
            <consortium name="The Broad Institute Genome Sequencing Center for Infectious Disease"/>
            <person name="Wu L."/>
            <person name="Ma J."/>
        </authorList>
    </citation>
    <scope>NUCLEOTIDE SEQUENCE [LARGE SCALE GENOMIC DNA]</scope>
    <source>
        <strain evidence="8">CCM 7043</strain>
    </source>
</reference>
<dbReference type="CDD" id="cd00609">
    <property type="entry name" value="AAT_like"/>
    <property type="match status" value="1"/>
</dbReference>
<dbReference type="InterPro" id="IPR015422">
    <property type="entry name" value="PyrdxlP-dep_Trfase_small"/>
</dbReference>
<comment type="caution">
    <text evidence="7">The sequence shown here is derived from an EMBL/GenBank/DDBJ whole genome shotgun (WGS) entry which is preliminary data.</text>
</comment>
<evidence type="ECO:0000313" key="7">
    <source>
        <dbReference type="EMBL" id="MFD1519383.1"/>
    </source>
</evidence>
<dbReference type="PANTHER" id="PTHR43525">
    <property type="entry name" value="PROTEIN MALY"/>
    <property type="match status" value="1"/>
</dbReference>
<keyword evidence="4 7" id="KW-0456">Lyase</keyword>
<dbReference type="PANTHER" id="PTHR43525:SF2">
    <property type="entry name" value="CYSTATHIONINE BETA-LYASE-RELATED"/>
    <property type="match status" value="1"/>
</dbReference>
<evidence type="ECO:0000256" key="1">
    <source>
        <dbReference type="ARBA" id="ARBA00001933"/>
    </source>
</evidence>
<dbReference type="InterPro" id="IPR051798">
    <property type="entry name" value="Class-II_PLP-Dep_Aminotrans"/>
</dbReference>
<evidence type="ECO:0000256" key="3">
    <source>
        <dbReference type="ARBA" id="ARBA00022898"/>
    </source>
</evidence>
<sequence length="370" mass="39930">MFLELPMLQRRRSSKWVEYPSDVLPAFVAEMDVSLAPPIRDALLEAIEVGDLGYAEPGGVFESFAGFAKRRFGWSPDAGRMRVVPDVMTGVVEVLRVLTAPGDGVVITPPVYPPFFVDVREAGRRIVEVPLADGELDLDGLERAFVAGAKAFLLCNPHNPTGRVLERERLEAVATLAERHGVLVLSDEIHGPLTLPGARHTPFASLGDSRSVVFTSASKAFNTAGLKCALAIAGSDEVDAELDRLPEELQYRAGLLGVIASEVAFDQGDEWLDQIIDEVSGRHRLLATLLEEHLPTVGYRRPQAGYLAWLDCRALDLGDDPAAAFLARGRVALEPGPGFGTPGRGFARLNVGTSETLLTEAVRRMATAVA</sequence>
<dbReference type="InterPro" id="IPR015421">
    <property type="entry name" value="PyrdxlP-dep_Trfase_major"/>
</dbReference>
<evidence type="ECO:0000256" key="5">
    <source>
        <dbReference type="ARBA" id="ARBA00037974"/>
    </source>
</evidence>
<dbReference type="EMBL" id="JBHUCO010000017">
    <property type="protein sequence ID" value="MFD1519383.1"/>
    <property type="molecule type" value="Genomic_DNA"/>
</dbReference>
<keyword evidence="3" id="KW-0663">Pyridoxal phosphate</keyword>
<dbReference type="InterPro" id="IPR015424">
    <property type="entry name" value="PyrdxlP-dep_Trfase"/>
</dbReference>
<accession>A0ABW4EUT2</accession>
<dbReference type="Proteomes" id="UP001597114">
    <property type="component" value="Unassembled WGS sequence"/>
</dbReference>
<dbReference type="Gene3D" id="3.90.1150.10">
    <property type="entry name" value="Aspartate Aminotransferase, domain 1"/>
    <property type="match status" value="1"/>
</dbReference>
<dbReference type="EC" id="4.4.1.13" evidence="2"/>